<evidence type="ECO:0000313" key="1">
    <source>
        <dbReference type="EMBL" id="MPM90929.1"/>
    </source>
</evidence>
<accession>A0A645DNR5</accession>
<sequence length="40" mass="4688">MMEDDKAVAELYKAMDISQVEELLQKVMLYADLEGRLIER</sequence>
<name>A0A645DNR5_9ZZZZ</name>
<dbReference type="EMBL" id="VSSQ01038063">
    <property type="protein sequence ID" value="MPM90929.1"/>
    <property type="molecule type" value="Genomic_DNA"/>
</dbReference>
<comment type="caution">
    <text evidence="1">The sequence shown here is derived from an EMBL/GenBank/DDBJ whole genome shotgun (WGS) entry which is preliminary data.</text>
</comment>
<gene>
    <name evidence="1" type="ORF">SDC9_138052</name>
</gene>
<protein>
    <submittedName>
        <fullName evidence="1">Uncharacterized protein</fullName>
    </submittedName>
</protein>
<dbReference type="AlphaFoldDB" id="A0A645DNR5"/>
<organism evidence="1">
    <name type="scientific">bioreactor metagenome</name>
    <dbReference type="NCBI Taxonomy" id="1076179"/>
    <lineage>
        <taxon>unclassified sequences</taxon>
        <taxon>metagenomes</taxon>
        <taxon>ecological metagenomes</taxon>
    </lineage>
</organism>
<proteinExistence type="predicted"/>
<reference evidence="1" key="1">
    <citation type="submission" date="2019-08" db="EMBL/GenBank/DDBJ databases">
        <authorList>
            <person name="Kucharzyk K."/>
            <person name="Murdoch R.W."/>
            <person name="Higgins S."/>
            <person name="Loffler F."/>
        </authorList>
    </citation>
    <scope>NUCLEOTIDE SEQUENCE</scope>
</reference>